<evidence type="ECO:0000313" key="17">
    <source>
        <dbReference type="EMBL" id="MDN7125491.1"/>
    </source>
</evidence>
<comment type="similarity">
    <text evidence="2">Belongs to the cytochrome c oxidase subunit 2 family.</text>
</comment>
<comment type="subcellular location">
    <subcellularLocation>
        <location evidence="1">Membrane</location>
        <topology evidence="1">Multi-pass membrane protein</topology>
    </subcellularLocation>
</comment>
<dbReference type="InterPro" id="IPR014222">
    <property type="entry name" value="Cyt_c_oxidase_su2"/>
</dbReference>
<keyword evidence="6" id="KW-0479">Metal-binding</keyword>
<dbReference type="PROSITE" id="PS50857">
    <property type="entry name" value="COX2_CUA"/>
    <property type="match status" value="1"/>
</dbReference>
<dbReference type="GO" id="GO:0004129">
    <property type="term" value="F:cytochrome-c oxidase activity"/>
    <property type="evidence" value="ECO:0007669"/>
    <property type="project" value="UniProtKB-EC"/>
</dbReference>
<keyword evidence="15" id="KW-0732">Signal</keyword>
<proteinExistence type="inferred from homology"/>
<dbReference type="CDD" id="cd04213">
    <property type="entry name" value="CuRO_CcO_Caa3_II"/>
    <property type="match status" value="1"/>
</dbReference>
<dbReference type="PANTHER" id="PTHR22888:SF9">
    <property type="entry name" value="CYTOCHROME C OXIDASE SUBUNIT 2"/>
    <property type="match status" value="1"/>
</dbReference>
<dbReference type="InterPro" id="IPR008972">
    <property type="entry name" value="Cupredoxin"/>
</dbReference>
<keyword evidence="5 14" id="KW-0812">Transmembrane</keyword>
<keyword evidence="4" id="KW-0679">Respiratory chain</keyword>
<dbReference type="PANTHER" id="PTHR22888">
    <property type="entry name" value="CYTOCHROME C OXIDASE, SUBUNIT II"/>
    <property type="match status" value="1"/>
</dbReference>
<dbReference type="GO" id="GO:0016020">
    <property type="term" value="C:membrane"/>
    <property type="evidence" value="ECO:0007669"/>
    <property type="project" value="UniProtKB-SubCell"/>
</dbReference>
<dbReference type="Proteomes" id="UP001169492">
    <property type="component" value="Unassembled WGS sequence"/>
</dbReference>
<evidence type="ECO:0000256" key="15">
    <source>
        <dbReference type="SAM" id="SignalP"/>
    </source>
</evidence>
<dbReference type="PROSITE" id="PS00078">
    <property type="entry name" value="COX2"/>
    <property type="match status" value="1"/>
</dbReference>
<feature type="signal peptide" evidence="15">
    <location>
        <begin position="1"/>
        <end position="22"/>
    </location>
</feature>
<gene>
    <name evidence="17" type="primary">coxB</name>
    <name evidence="17" type="ORF">J6I90_11405</name>
    <name evidence="18" type="ORF">J6I92_10220</name>
</gene>
<evidence type="ECO:0000256" key="13">
    <source>
        <dbReference type="ARBA" id="ARBA00047816"/>
    </source>
</evidence>
<evidence type="ECO:0000256" key="14">
    <source>
        <dbReference type="SAM" id="Phobius"/>
    </source>
</evidence>
<evidence type="ECO:0000256" key="11">
    <source>
        <dbReference type="ARBA" id="ARBA00024688"/>
    </source>
</evidence>
<comment type="caution">
    <text evidence="17">The sequence shown here is derived from an EMBL/GenBank/DDBJ whole genome shotgun (WGS) entry which is preliminary data.</text>
</comment>
<dbReference type="AlphaFoldDB" id="A0AAW7R405"/>
<dbReference type="GO" id="GO:0042773">
    <property type="term" value="P:ATP synthesis coupled electron transport"/>
    <property type="evidence" value="ECO:0007669"/>
    <property type="project" value="TreeGrafter"/>
</dbReference>
<comment type="function">
    <text evidence="11">Subunits I and II form the functional core of the enzyme complex. Electrons originating in cytochrome c are transferred via heme a and Cu(A) to the binuclear center formed by heme a3 and Cu(B).</text>
</comment>
<keyword evidence="9" id="KW-0186">Copper</keyword>
<dbReference type="Proteomes" id="UP001169491">
    <property type="component" value="Unassembled WGS sequence"/>
</dbReference>
<evidence type="ECO:0000256" key="1">
    <source>
        <dbReference type="ARBA" id="ARBA00004141"/>
    </source>
</evidence>
<dbReference type="EMBL" id="JAGGJB010000006">
    <property type="protein sequence ID" value="MDN7125491.1"/>
    <property type="molecule type" value="Genomic_DNA"/>
</dbReference>
<evidence type="ECO:0000259" key="16">
    <source>
        <dbReference type="PROSITE" id="PS50857"/>
    </source>
</evidence>
<dbReference type="PROSITE" id="PS51257">
    <property type="entry name" value="PROKAR_LIPOPROTEIN"/>
    <property type="match status" value="1"/>
</dbReference>
<dbReference type="GO" id="GO:0016491">
    <property type="term" value="F:oxidoreductase activity"/>
    <property type="evidence" value="ECO:0007669"/>
    <property type="project" value="InterPro"/>
</dbReference>
<keyword evidence="10 14" id="KW-0472">Membrane</keyword>
<evidence type="ECO:0000256" key="7">
    <source>
        <dbReference type="ARBA" id="ARBA00022982"/>
    </source>
</evidence>
<dbReference type="GO" id="GO:0005507">
    <property type="term" value="F:copper ion binding"/>
    <property type="evidence" value="ECO:0007669"/>
    <property type="project" value="InterPro"/>
</dbReference>
<feature type="transmembrane region" description="Helical" evidence="14">
    <location>
        <begin position="37"/>
        <end position="60"/>
    </location>
</feature>
<keyword evidence="19" id="KW-1185">Reference proteome</keyword>
<dbReference type="InterPro" id="IPR045187">
    <property type="entry name" value="CcO_II"/>
</dbReference>
<name>A0AAW7R405_9GAMM</name>
<feature type="transmembrane region" description="Helical" evidence="14">
    <location>
        <begin position="81"/>
        <end position="102"/>
    </location>
</feature>
<feature type="chain" id="PRO_5043981313" description="Cytochrome aa3 subunit 2" evidence="15">
    <location>
        <begin position="23"/>
        <end position="236"/>
    </location>
</feature>
<evidence type="ECO:0000256" key="6">
    <source>
        <dbReference type="ARBA" id="ARBA00022723"/>
    </source>
</evidence>
<evidence type="ECO:0000256" key="3">
    <source>
        <dbReference type="ARBA" id="ARBA00022448"/>
    </source>
</evidence>
<dbReference type="SUPFAM" id="SSF49503">
    <property type="entry name" value="Cupredoxins"/>
    <property type="match status" value="1"/>
</dbReference>
<dbReference type="InterPro" id="IPR002429">
    <property type="entry name" value="CcO_II-like_C"/>
</dbReference>
<dbReference type="NCBIfam" id="TIGR02866">
    <property type="entry name" value="CoxB"/>
    <property type="match status" value="1"/>
</dbReference>
<keyword evidence="3" id="KW-0813">Transport</keyword>
<dbReference type="Pfam" id="PF00116">
    <property type="entry name" value="COX2"/>
    <property type="match status" value="1"/>
</dbReference>
<evidence type="ECO:0000256" key="12">
    <source>
        <dbReference type="ARBA" id="ARBA00031399"/>
    </source>
</evidence>
<dbReference type="InterPro" id="IPR034236">
    <property type="entry name" value="CuRO_CcO_Caa3_II"/>
</dbReference>
<dbReference type="Gene3D" id="2.60.40.420">
    <property type="entry name" value="Cupredoxins - blue copper proteins"/>
    <property type="match status" value="1"/>
</dbReference>
<sequence>MKSIAKVTGAATVLLLSGCSGAFSTLDPAGPAAGSVLPLTLAMIIVALAVFVGLIVLCVFAVRRNSKDISDAEVQRLQNRWIIAGGIALPTVAITTLLAFGIPIGHSLLPLPFQEGEVMRVDVKARQWFWRVSYPERKIELTDEIHIPVNTPVDFHITSEDVIHSFWAPRLGGKIDAIPGRTNVVRLEADEVGEYRGLCTEYCGQGHTAMQFKVIAHSAEDFEEWLLQQEDSDKND</sequence>
<evidence type="ECO:0000256" key="10">
    <source>
        <dbReference type="ARBA" id="ARBA00023136"/>
    </source>
</evidence>
<dbReference type="InterPro" id="IPR001505">
    <property type="entry name" value="Copper_CuA"/>
</dbReference>
<evidence type="ECO:0000256" key="4">
    <source>
        <dbReference type="ARBA" id="ARBA00022660"/>
    </source>
</evidence>
<evidence type="ECO:0000313" key="19">
    <source>
        <dbReference type="Proteomes" id="UP001169491"/>
    </source>
</evidence>
<reference evidence="19 20" key="1">
    <citation type="submission" date="2021-03" db="EMBL/GenBank/DDBJ databases">
        <title>Pseudidiomarina terrestris, a new bacterium isolated from saline soil.</title>
        <authorList>
            <person name="Galisteo C."/>
            <person name="De La Haba R."/>
            <person name="Sanchez-Porro C."/>
            <person name="Ventosa A."/>
        </authorList>
    </citation>
    <scope>NUCLEOTIDE SEQUENCE [LARGE SCALE GENOMIC DNA]</scope>
    <source>
        <strain evidence="17 20">1APP75-32.1</strain>
        <strain evidence="19">1APR75-15</strain>
        <strain evidence="18">1ASR75-15</strain>
    </source>
</reference>
<organism evidence="17 20">
    <name type="scientific">Pseudidiomarina terrestris</name>
    <dbReference type="NCBI Taxonomy" id="2820060"/>
    <lineage>
        <taxon>Bacteria</taxon>
        <taxon>Pseudomonadati</taxon>
        <taxon>Pseudomonadota</taxon>
        <taxon>Gammaproteobacteria</taxon>
        <taxon>Alteromonadales</taxon>
        <taxon>Idiomarinaceae</taxon>
        <taxon>Pseudidiomarina</taxon>
    </lineage>
</organism>
<evidence type="ECO:0000313" key="18">
    <source>
        <dbReference type="EMBL" id="MDN7130249.1"/>
    </source>
</evidence>
<evidence type="ECO:0000313" key="20">
    <source>
        <dbReference type="Proteomes" id="UP001169492"/>
    </source>
</evidence>
<evidence type="ECO:0000256" key="8">
    <source>
        <dbReference type="ARBA" id="ARBA00022989"/>
    </source>
</evidence>
<feature type="domain" description="Cytochrome oxidase subunit II copper A binding" evidence="16">
    <location>
        <begin position="116"/>
        <end position="228"/>
    </location>
</feature>
<protein>
    <recommendedName>
        <fullName evidence="12">Cytochrome aa3 subunit 2</fullName>
    </recommendedName>
</protein>
<dbReference type="EMBL" id="JAGGJC010000004">
    <property type="protein sequence ID" value="MDN7130249.1"/>
    <property type="molecule type" value="Genomic_DNA"/>
</dbReference>
<keyword evidence="8 14" id="KW-1133">Transmembrane helix</keyword>
<keyword evidence="7" id="KW-0249">Electron transport</keyword>
<evidence type="ECO:0000256" key="2">
    <source>
        <dbReference type="ARBA" id="ARBA00007866"/>
    </source>
</evidence>
<accession>A0AAW7R405</accession>
<evidence type="ECO:0000256" key="5">
    <source>
        <dbReference type="ARBA" id="ARBA00022692"/>
    </source>
</evidence>
<evidence type="ECO:0000256" key="9">
    <source>
        <dbReference type="ARBA" id="ARBA00023008"/>
    </source>
</evidence>
<comment type="catalytic activity">
    <reaction evidence="13">
        <text>4 Fe(II)-[cytochrome c] + O2 + 8 H(+)(in) = 4 Fe(III)-[cytochrome c] + 2 H2O + 4 H(+)(out)</text>
        <dbReference type="Rhea" id="RHEA:11436"/>
        <dbReference type="Rhea" id="RHEA-COMP:10350"/>
        <dbReference type="Rhea" id="RHEA-COMP:14399"/>
        <dbReference type="ChEBI" id="CHEBI:15377"/>
        <dbReference type="ChEBI" id="CHEBI:15378"/>
        <dbReference type="ChEBI" id="CHEBI:15379"/>
        <dbReference type="ChEBI" id="CHEBI:29033"/>
        <dbReference type="ChEBI" id="CHEBI:29034"/>
        <dbReference type="EC" id="7.1.1.9"/>
    </reaction>
</comment>